<comment type="caution">
    <text evidence="2">The sequence shown here is derived from an EMBL/GenBank/DDBJ whole genome shotgun (WGS) entry which is preliminary data.</text>
</comment>
<name>A0A3R6D9Q7_9FIRM</name>
<proteinExistence type="predicted"/>
<reference evidence="2 3" key="1">
    <citation type="submission" date="2018-08" db="EMBL/GenBank/DDBJ databases">
        <title>A genome reference for cultivated species of the human gut microbiota.</title>
        <authorList>
            <person name="Zou Y."/>
            <person name="Xue W."/>
            <person name="Luo G."/>
        </authorList>
    </citation>
    <scope>NUCLEOTIDE SEQUENCE [LARGE SCALE GENOMIC DNA]</scope>
    <source>
        <strain evidence="2 3">AM43-11</strain>
    </source>
</reference>
<dbReference type="SUPFAM" id="SSF54106">
    <property type="entry name" value="LysM domain"/>
    <property type="match status" value="1"/>
</dbReference>
<organism evidence="2 3">
    <name type="scientific">Roseburia intestinalis</name>
    <dbReference type="NCBI Taxonomy" id="166486"/>
    <lineage>
        <taxon>Bacteria</taxon>
        <taxon>Bacillati</taxon>
        <taxon>Bacillota</taxon>
        <taxon>Clostridia</taxon>
        <taxon>Lachnospirales</taxon>
        <taxon>Lachnospiraceae</taxon>
        <taxon>Roseburia</taxon>
    </lineage>
</organism>
<dbReference type="EMBL" id="QSFP01000020">
    <property type="protein sequence ID" value="RHA65341.1"/>
    <property type="molecule type" value="Genomic_DNA"/>
</dbReference>
<evidence type="ECO:0000313" key="2">
    <source>
        <dbReference type="EMBL" id="RHA65341.1"/>
    </source>
</evidence>
<dbReference type="Pfam" id="PF01476">
    <property type="entry name" value="LysM"/>
    <property type="match status" value="1"/>
</dbReference>
<gene>
    <name evidence="2" type="ORF">DW927_14900</name>
</gene>
<sequence length="530" mass="60519">MVTKIRNGGLFLEFQKIKLHRSEKNRAAVTQITLDDDYNVPDYRQDIVKVIKERGELRFDEVKAMEGAAWIKGSLVFKVLYRSDKQEGKISCLRGEIPFQERLNMDGLSEYDAVHATGDMEDLTIGVINSRKLNVRAVIVLTASSEKEVDEELTCELSDGSSYEQNIVEKEALKLLVVRRDICRQKSEAVLPSSKPNIREILWQSMQLRNVESRLVEGKIRLSGEILVSILYNDEEEGEHLSWYETTVPLDAQAECGVMEDDCIWQVQMVPLTMELEVKPDYDGEERILVMELALDTHIRIWKEEKIRLLTDLYSLQKEVKPVFRECPLERLLVKNAAKCRMTEQMELKEDKEKVLQICSCEGKVLLERQEIKPDGVLAEGTVEVNILYITPDDHMPVGAVQEIYPFSQLVEIPEMSAQAKVELDASLEQLSAVMLDQEHVEIRAAVRLDLIAFVQEVIQNIEEATESEPDLEMLRNRPGLVGYIAKAGDDLWTIARENHTTIQNIMETNHRKSEVLLAGEKVLIVKQVG</sequence>
<dbReference type="Pfam" id="PF12673">
    <property type="entry name" value="SipL"/>
    <property type="match status" value="3"/>
</dbReference>
<dbReference type="AlphaFoldDB" id="A0A3R6D9Q7"/>
<dbReference type="SMART" id="SM00257">
    <property type="entry name" value="LysM"/>
    <property type="match status" value="1"/>
</dbReference>
<accession>A0A3R6D9Q7</accession>
<dbReference type="Proteomes" id="UP000284465">
    <property type="component" value="Unassembled WGS sequence"/>
</dbReference>
<evidence type="ECO:0000313" key="3">
    <source>
        <dbReference type="Proteomes" id="UP000284465"/>
    </source>
</evidence>
<evidence type="ECO:0000259" key="1">
    <source>
        <dbReference type="PROSITE" id="PS51782"/>
    </source>
</evidence>
<dbReference type="InterPro" id="IPR018392">
    <property type="entry name" value="LysM"/>
</dbReference>
<dbReference type="InterPro" id="IPR036779">
    <property type="entry name" value="LysM_dom_sf"/>
</dbReference>
<dbReference type="Gene3D" id="3.10.350.10">
    <property type="entry name" value="LysM domain"/>
    <property type="match status" value="1"/>
</dbReference>
<dbReference type="PROSITE" id="PS51782">
    <property type="entry name" value="LYSM"/>
    <property type="match status" value="1"/>
</dbReference>
<dbReference type="CDD" id="cd00118">
    <property type="entry name" value="LysM"/>
    <property type="match status" value="1"/>
</dbReference>
<dbReference type="InterPro" id="IPR024300">
    <property type="entry name" value="SipL_SPOCS_dom"/>
</dbReference>
<feature type="domain" description="LysM" evidence="1">
    <location>
        <begin position="482"/>
        <end position="525"/>
    </location>
</feature>
<protein>
    <submittedName>
        <fullName evidence="2">DUF3794 domain-containing protein</fullName>
    </submittedName>
</protein>